<dbReference type="Gene3D" id="3.30.390.10">
    <property type="entry name" value="Enolase-like, N-terminal domain"/>
    <property type="match status" value="1"/>
</dbReference>
<gene>
    <name evidence="5" type="ORF">ACFYXQ_17515</name>
</gene>
<dbReference type="SMART" id="SM00922">
    <property type="entry name" value="MR_MLE"/>
    <property type="match status" value="1"/>
</dbReference>
<name>A0ABW6S322_9NOCA</name>
<keyword evidence="6" id="KW-1185">Reference proteome</keyword>
<accession>A0ABW6S322</accession>
<evidence type="ECO:0000313" key="5">
    <source>
        <dbReference type="EMBL" id="MFF3569571.1"/>
    </source>
</evidence>
<dbReference type="Proteomes" id="UP001601992">
    <property type="component" value="Unassembled WGS sequence"/>
</dbReference>
<comment type="pathway">
    <text evidence="2">Carbohydrate acid metabolism; D-glucarate degradation; 2,5-dioxopentanoate from D-glucarate: step 1/2.</text>
</comment>
<feature type="domain" description="Mandelate racemase/muconate lactonizing enzyme C-terminal" evidence="4">
    <location>
        <begin position="181"/>
        <end position="275"/>
    </location>
</feature>
<evidence type="ECO:0000256" key="1">
    <source>
        <dbReference type="ARBA" id="ARBA00001426"/>
    </source>
</evidence>
<comment type="caution">
    <text evidence="5">The sequence shown here is derived from an EMBL/GenBank/DDBJ whole genome shotgun (WGS) entry which is preliminary data.</text>
</comment>
<proteinExistence type="predicted"/>
<dbReference type="SUPFAM" id="SSF54826">
    <property type="entry name" value="Enolase N-terminal domain-like"/>
    <property type="match status" value="1"/>
</dbReference>
<reference evidence="5 6" key="1">
    <citation type="submission" date="2024-10" db="EMBL/GenBank/DDBJ databases">
        <title>The Natural Products Discovery Center: Release of the First 8490 Sequenced Strains for Exploring Actinobacteria Biosynthetic Diversity.</title>
        <authorList>
            <person name="Kalkreuter E."/>
            <person name="Kautsar S.A."/>
            <person name="Yang D."/>
            <person name="Bader C.D."/>
            <person name="Teijaro C.N."/>
            <person name="Fluegel L."/>
            <person name="Davis C.M."/>
            <person name="Simpson J.R."/>
            <person name="Lauterbach L."/>
            <person name="Steele A.D."/>
            <person name="Gui C."/>
            <person name="Meng S."/>
            <person name="Li G."/>
            <person name="Viehrig K."/>
            <person name="Ye F."/>
            <person name="Su P."/>
            <person name="Kiefer A.F."/>
            <person name="Nichols A."/>
            <person name="Cepeda A.J."/>
            <person name="Yan W."/>
            <person name="Fan B."/>
            <person name="Jiang Y."/>
            <person name="Adhikari A."/>
            <person name="Zheng C.-J."/>
            <person name="Schuster L."/>
            <person name="Cowan T.M."/>
            <person name="Smanski M.J."/>
            <person name="Chevrette M.G."/>
            <person name="De Carvalho L.P.S."/>
            <person name="Shen B."/>
        </authorList>
    </citation>
    <scope>NUCLEOTIDE SEQUENCE [LARGE SCALE GENOMIC DNA]</scope>
    <source>
        <strain evidence="5 6">NPDC002593</strain>
    </source>
</reference>
<sequence>MNAELRTGTTFPAITDVRLTPILIADPPLLNLSGVHQPYTPRLIVEVEIEGGIVGVGETYGDTVYFERAAALAPELVGRSIGAVNSIGGIGRGASTLLDAQPAASGLRGALTTDKVRLSVLSAFEVAALDALGRYLGVPVHTLLGGKVRDRVEYSGYLFYKWAEHPVDDAPADDWGAALDPAGVVQLARKFFEYGGFRSFKLKGGVMPPDEEIAAIKALAAEFPGMPLRLDPNGGWSLPTALHVAQELTGVVEYLEDPAVTVADMAEVHRRTGIPLATNMIVTALDEVKPAFDQDAVQIVLSDHHYWGGLFATRDLAAVCRAYGRGLSMHSNTHLGISLAAMTHVAATVPDLEYACDSHYPWQSEDVVTERITFTEGAVTVPDAPGLGVTLDRDAVARLHERWNAMPHLHDRDDIAAMRRADPGYQDPGIPKY</sequence>
<evidence type="ECO:0000259" key="4">
    <source>
        <dbReference type="SMART" id="SM00922"/>
    </source>
</evidence>
<dbReference type="InterPro" id="IPR029017">
    <property type="entry name" value="Enolase-like_N"/>
</dbReference>
<dbReference type="InterPro" id="IPR034593">
    <property type="entry name" value="DgoD-like"/>
</dbReference>
<evidence type="ECO:0000313" key="6">
    <source>
        <dbReference type="Proteomes" id="UP001601992"/>
    </source>
</evidence>
<dbReference type="Pfam" id="PF13378">
    <property type="entry name" value="MR_MLE_C"/>
    <property type="match status" value="1"/>
</dbReference>
<dbReference type="InterPro" id="IPR029065">
    <property type="entry name" value="Enolase_C-like"/>
</dbReference>
<dbReference type="InterPro" id="IPR013341">
    <property type="entry name" value="Mandelate_racemase_N_dom"/>
</dbReference>
<dbReference type="EMBL" id="JBIAQY010000005">
    <property type="protein sequence ID" value="MFF3569571.1"/>
    <property type="molecule type" value="Genomic_DNA"/>
</dbReference>
<evidence type="ECO:0000256" key="3">
    <source>
        <dbReference type="ARBA" id="ARBA00011973"/>
    </source>
</evidence>
<dbReference type="SUPFAM" id="SSF51604">
    <property type="entry name" value="Enolase C-terminal domain-like"/>
    <property type="match status" value="1"/>
</dbReference>
<organism evidence="5 6">
    <name type="scientific">Nocardia jiangxiensis</name>
    <dbReference type="NCBI Taxonomy" id="282685"/>
    <lineage>
        <taxon>Bacteria</taxon>
        <taxon>Bacillati</taxon>
        <taxon>Actinomycetota</taxon>
        <taxon>Actinomycetes</taxon>
        <taxon>Mycobacteriales</taxon>
        <taxon>Nocardiaceae</taxon>
        <taxon>Nocardia</taxon>
    </lineage>
</organism>
<dbReference type="PANTHER" id="PTHR48080">
    <property type="entry name" value="D-GALACTONATE DEHYDRATASE-RELATED"/>
    <property type="match status" value="1"/>
</dbReference>
<dbReference type="RefSeq" id="WP_051192750.1">
    <property type="nucleotide sequence ID" value="NZ_JBIAQY010000005.1"/>
</dbReference>
<dbReference type="InterPro" id="IPR036849">
    <property type="entry name" value="Enolase-like_C_sf"/>
</dbReference>
<dbReference type="Gene3D" id="3.20.20.120">
    <property type="entry name" value="Enolase-like C-terminal domain"/>
    <property type="match status" value="1"/>
</dbReference>
<dbReference type="SFLD" id="SFLDG00055">
    <property type="entry name" value="glucarate_dehydratase"/>
    <property type="match status" value="1"/>
</dbReference>
<dbReference type="PANTHER" id="PTHR48080:SF4">
    <property type="entry name" value="GLUCARATE DEHYDRATASE"/>
    <property type="match status" value="1"/>
</dbReference>
<dbReference type="EC" id="4.2.1.40" evidence="3"/>
<dbReference type="InterPro" id="IPR013342">
    <property type="entry name" value="Mandelate_racemase_C"/>
</dbReference>
<dbReference type="Pfam" id="PF02746">
    <property type="entry name" value="MR_MLE_N"/>
    <property type="match status" value="1"/>
</dbReference>
<evidence type="ECO:0000256" key="2">
    <source>
        <dbReference type="ARBA" id="ARBA00005183"/>
    </source>
</evidence>
<comment type="catalytic activity">
    <reaction evidence="1">
        <text>D-glucarate = 5-dehydro-4-deoxy-D-glucarate + H2O</text>
        <dbReference type="Rhea" id="RHEA:14573"/>
        <dbReference type="ChEBI" id="CHEBI:15377"/>
        <dbReference type="ChEBI" id="CHEBI:30612"/>
        <dbReference type="ChEBI" id="CHEBI:42819"/>
        <dbReference type="EC" id="4.2.1.40"/>
    </reaction>
</comment>
<dbReference type="SFLD" id="SFLDS00001">
    <property type="entry name" value="Enolase"/>
    <property type="match status" value="1"/>
</dbReference>
<protein>
    <recommendedName>
        <fullName evidence="3">glucarate dehydratase</fullName>
        <ecNumber evidence="3">4.2.1.40</ecNumber>
    </recommendedName>
</protein>